<protein>
    <submittedName>
        <fullName evidence="2">Uncharacterized protein</fullName>
    </submittedName>
</protein>
<accession>A0AC34FMX6</accession>
<evidence type="ECO:0000313" key="2">
    <source>
        <dbReference type="WBParaSite" id="ES5_v2.g18797.t1"/>
    </source>
</evidence>
<name>A0AC34FMX6_9BILA</name>
<sequence length="168" mass="19784">MLLYFGVDENDIPFLYHKSWTEGELMNLTCEVPVLGFFRNLSYIHIKNEENPMKEYDFLETWNRFGSETFLSFEEEKPTLISSMDNINNANCVIKVQVEQIGIYFLDKNFESEEKQRIEDGFEEACKLLNVEYFSTEEICATRPMTPRERAEVLASFRKMVAPALFKE</sequence>
<organism evidence="1 2">
    <name type="scientific">Panagrolaimus sp. ES5</name>
    <dbReference type="NCBI Taxonomy" id="591445"/>
    <lineage>
        <taxon>Eukaryota</taxon>
        <taxon>Metazoa</taxon>
        <taxon>Ecdysozoa</taxon>
        <taxon>Nematoda</taxon>
        <taxon>Chromadorea</taxon>
        <taxon>Rhabditida</taxon>
        <taxon>Tylenchina</taxon>
        <taxon>Panagrolaimomorpha</taxon>
        <taxon>Panagrolaimoidea</taxon>
        <taxon>Panagrolaimidae</taxon>
        <taxon>Panagrolaimus</taxon>
    </lineage>
</organism>
<dbReference type="WBParaSite" id="ES5_v2.g18797.t1">
    <property type="protein sequence ID" value="ES5_v2.g18797.t1"/>
    <property type="gene ID" value="ES5_v2.g18797"/>
</dbReference>
<proteinExistence type="predicted"/>
<dbReference type="Proteomes" id="UP000887579">
    <property type="component" value="Unplaced"/>
</dbReference>
<evidence type="ECO:0000313" key="1">
    <source>
        <dbReference type="Proteomes" id="UP000887579"/>
    </source>
</evidence>
<reference evidence="2" key="1">
    <citation type="submission" date="2022-11" db="UniProtKB">
        <authorList>
            <consortium name="WormBaseParasite"/>
        </authorList>
    </citation>
    <scope>IDENTIFICATION</scope>
</reference>